<geneLocation type="plasmid" evidence="2 3">
    <name>unnamed4</name>
</geneLocation>
<protein>
    <submittedName>
        <fullName evidence="2">Uncharacterized protein</fullName>
    </submittedName>
</protein>
<keyword evidence="3" id="KW-1185">Reference proteome</keyword>
<proteinExistence type="predicted"/>
<dbReference type="EMBL" id="CP063366">
    <property type="protein sequence ID" value="QRG10294.1"/>
    <property type="molecule type" value="Genomic_DNA"/>
</dbReference>
<feature type="region of interest" description="Disordered" evidence="1">
    <location>
        <begin position="123"/>
        <end position="158"/>
    </location>
</feature>
<name>A0A974PVP0_9HYPH</name>
<evidence type="ECO:0000313" key="3">
    <source>
        <dbReference type="Proteomes" id="UP000596427"/>
    </source>
</evidence>
<dbReference type="AlphaFoldDB" id="A0A974PVP0"/>
<gene>
    <name evidence="2" type="ORF">EZH22_31325</name>
</gene>
<dbReference type="RefSeq" id="WP_203197164.1">
    <property type="nucleotide sequence ID" value="NZ_CP063366.1"/>
</dbReference>
<evidence type="ECO:0000313" key="2">
    <source>
        <dbReference type="EMBL" id="QRG10294.1"/>
    </source>
</evidence>
<sequence length="158" mass="17644">MAPEQASEIFAKLRDAKFSPWMRRPPRNSGHTKARPTFAWVLENGGNVIAAHWLVHLPEGRVTDFRERLPSWLGAVTGTAAQAVAPVIHMRPAYRPRGARKYMLKGIEPGIAPFYGIRPEDQGAVDGKRAGVSQSLGPTVKRRLREEGRYPSGRNPRR</sequence>
<dbReference type="KEGG" id="xdi:EZH22_31325"/>
<evidence type="ECO:0000256" key="1">
    <source>
        <dbReference type="SAM" id="MobiDB-lite"/>
    </source>
</evidence>
<organism evidence="2 3">
    <name type="scientific">Xanthobacter dioxanivorans</name>
    <dbReference type="NCBI Taxonomy" id="2528964"/>
    <lineage>
        <taxon>Bacteria</taxon>
        <taxon>Pseudomonadati</taxon>
        <taxon>Pseudomonadota</taxon>
        <taxon>Alphaproteobacteria</taxon>
        <taxon>Hyphomicrobiales</taxon>
        <taxon>Xanthobacteraceae</taxon>
        <taxon>Xanthobacter</taxon>
    </lineage>
</organism>
<keyword evidence="2" id="KW-0614">Plasmid</keyword>
<accession>A0A974PVP0</accession>
<dbReference type="Proteomes" id="UP000596427">
    <property type="component" value="Plasmid unnamed4"/>
</dbReference>
<reference evidence="2 3" key="1">
    <citation type="submission" date="2020-10" db="EMBL/GenBank/DDBJ databases">
        <title>Degradation of 1,4-Dioxane by Xanthobacter sp. YN2, via a Novel Group-2 Soluble Di-Iron Monooxygenase.</title>
        <authorList>
            <person name="Ma F."/>
            <person name="Wang Y."/>
            <person name="Yang J."/>
            <person name="Guo H."/>
            <person name="Su D."/>
            <person name="Yu L."/>
        </authorList>
    </citation>
    <scope>NUCLEOTIDE SEQUENCE [LARGE SCALE GENOMIC DNA]</scope>
    <source>
        <strain evidence="2 3">YN2</strain>
        <plasmid evidence="2 3">unnamed4</plasmid>
    </source>
</reference>